<evidence type="ECO:0000256" key="1">
    <source>
        <dbReference type="SAM" id="MobiDB-lite"/>
    </source>
</evidence>
<keyword evidence="3" id="KW-1185">Reference proteome</keyword>
<proteinExistence type="predicted"/>
<name>A0A369IB13_9BACT</name>
<evidence type="ECO:0000313" key="3">
    <source>
        <dbReference type="Proteomes" id="UP000253141"/>
    </source>
</evidence>
<feature type="compositionally biased region" description="Basic residues" evidence="1">
    <location>
        <begin position="80"/>
        <end position="90"/>
    </location>
</feature>
<evidence type="ECO:0000313" key="2">
    <source>
        <dbReference type="EMBL" id="RDB04723.1"/>
    </source>
</evidence>
<dbReference type="EMBL" id="QPIW01000014">
    <property type="protein sequence ID" value="RDB04723.1"/>
    <property type="molecule type" value="Genomic_DNA"/>
</dbReference>
<dbReference type="Proteomes" id="UP000253141">
    <property type="component" value="Unassembled WGS sequence"/>
</dbReference>
<comment type="caution">
    <text evidence="2">The sequence shown here is derived from an EMBL/GenBank/DDBJ whole genome shotgun (WGS) entry which is preliminary data.</text>
</comment>
<organism evidence="2 3">
    <name type="scientific">Runella aurantiaca</name>
    <dbReference type="NCBI Taxonomy" id="2282308"/>
    <lineage>
        <taxon>Bacteria</taxon>
        <taxon>Pseudomonadati</taxon>
        <taxon>Bacteroidota</taxon>
        <taxon>Cytophagia</taxon>
        <taxon>Cytophagales</taxon>
        <taxon>Spirosomataceae</taxon>
        <taxon>Runella</taxon>
    </lineage>
</organism>
<accession>A0A369IB13</accession>
<gene>
    <name evidence="2" type="ORF">DVG78_17340</name>
</gene>
<feature type="compositionally biased region" description="Basic and acidic residues" evidence="1">
    <location>
        <begin position="67"/>
        <end position="79"/>
    </location>
</feature>
<protein>
    <submittedName>
        <fullName evidence="2">Uncharacterized protein</fullName>
    </submittedName>
</protein>
<feature type="region of interest" description="Disordered" evidence="1">
    <location>
        <begin position="55"/>
        <end position="90"/>
    </location>
</feature>
<sequence>MCIYAASVPEISLTKIAENFIFSRKKRIILFLKINLKWQNDKKVKTLAVKQIDRRDAHESSLSQRVAGKEENRHGDNYPKRGKKKLNWRG</sequence>
<dbReference type="AlphaFoldDB" id="A0A369IB13"/>
<reference evidence="2 3" key="1">
    <citation type="submission" date="2018-07" db="EMBL/GenBank/DDBJ databases">
        <title>Genome analysis of Runella aurantiaca.</title>
        <authorList>
            <person name="Yang X."/>
        </authorList>
    </citation>
    <scope>NUCLEOTIDE SEQUENCE [LARGE SCALE GENOMIC DNA]</scope>
    <source>
        <strain evidence="2 3">YX9</strain>
    </source>
</reference>